<name>A0A9P6FCJ2_9FUNG</name>
<sequence>MGNSPIGSGNSYSSITYRSSSGTLPALTSLRDWFDAVDTDHSGGLSCEELQRALMNGDGWTPFNVETVRMMMNMFDRDGSGSISFNEFIGLWNYIEKWKACFQNYDLDGSGTIDAHELKQALRGFGYNLSDSTVQMVVTKYDVRGRGDISFDNFVQSCVTIQALTESFRRYDTQGVGIVTMTYEQFLGLVLSNR</sequence>
<keyword evidence="4" id="KW-0677">Repeat</keyword>
<organism evidence="7 8">
    <name type="scientific">Mortierella hygrophila</name>
    <dbReference type="NCBI Taxonomy" id="979708"/>
    <lineage>
        <taxon>Eukaryota</taxon>
        <taxon>Fungi</taxon>
        <taxon>Fungi incertae sedis</taxon>
        <taxon>Mucoromycota</taxon>
        <taxon>Mortierellomycotina</taxon>
        <taxon>Mortierellomycetes</taxon>
        <taxon>Mortierellales</taxon>
        <taxon>Mortierellaceae</taxon>
        <taxon>Mortierella</taxon>
    </lineage>
</organism>
<evidence type="ECO:0000259" key="6">
    <source>
        <dbReference type="PROSITE" id="PS50222"/>
    </source>
</evidence>
<reference evidence="7" key="1">
    <citation type="journal article" date="2020" name="Fungal Divers.">
        <title>Resolving the Mortierellaceae phylogeny through synthesis of multi-gene phylogenetics and phylogenomics.</title>
        <authorList>
            <person name="Vandepol N."/>
            <person name="Liber J."/>
            <person name="Desiro A."/>
            <person name="Na H."/>
            <person name="Kennedy M."/>
            <person name="Barry K."/>
            <person name="Grigoriev I.V."/>
            <person name="Miller A.N."/>
            <person name="O'Donnell K."/>
            <person name="Stajich J.E."/>
            <person name="Bonito G."/>
        </authorList>
    </citation>
    <scope>NUCLEOTIDE SEQUENCE</scope>
    <source>
        <strain evidence="7">NRRL 2591</strain>
    </source>
</reference>
<keyword evidence="8" id="KW-1185">Reference proteome</keyword>
<dbReference type="AlphaFoldDB" id="A0A9P6FCJ2"/>
<dbReference type="InterPro" id="IPR011992">
    <property type="entry name" value="EF-hand-dom_pair"/>
</dbReference>
<dbReference type="SUPFAM" id="SSF47473">
    <property type="entry name" value="EF-hand"/>
    <property type="match status" value="1"/>
</dbReference>
<dbReference type="GO" id="GO:0005509">
    <property type="term" value="F:calcium ion binding"/>
    <property type="evidence" value="ECO:0007669"/>
    <property type="project" value="InterPro"/>
</dbReference>
<dbReference type="SMART" id="SM00054">
    <property type="entry name" value="EFh"/>
    <property type="match status" value="3"/>
</dbReference>
<dbReference type="InterPro" id="IPR002048">
    <property type="entry name" value="EF_hand_dom"/>
</dbReference>
<evidence type="ECO:0000256" key="2">
    <source>
        <dbReference type="ARBA" id="ARBA00022490"/>
    </source>
</evidence>
<gene>
    <name evidence="7" type="primary">ALG-2_2</name>
    <name evidence="7" type="ORF">EC957_008031</name>
</gene>
<comment type="subcellular location">
    <subcellularLocation>
        <location evidence="1">Cytoplasm</location>
    </subcellularLocation>
</comment>
<evidence type="ECO:0000256" key="5">
    <source>
        <dbReference type="ARBA" id="ARBA00022837"/>
    </source>
</evidence>
<feature type="domain" description="EF-hand" evidence="6">
    <location>
        <begin position="25"/>
        <end position="60"/>
    </location>
</feature>
<protein>
    <submittedName>
        <fullName evidence="7">Alpha-1 3/1 6-mannosyltransferase alg-2</fullName>
    </submittedName>
</protein>
<evidence type="ECO:0000313" key="8">
    <source>
        <dbReference type="Proteomes" id="UP000723463"/>
    </source>
</evidence>
<dbReference type="GO" id="GO:0048306">
    <property type="term" value="F:calcium-dependent protein binding"/>
    <property type="evidence" value="ECO:0007669"/>
    <property type="project" value="UniProtKB-ARBA"/>
</dbReference>
<dbReference type="FunFam" id="1.10.238.10:FF:000001">
    <property type="entry name" value="Calmodulin 1"/>
    <property type="match status" value="1"/>
</dbReference>
<feature type="domain" description="EF-hand" evidence="6">
    <location>
        <begin position="93"/>
        <end position="128"/>
    </location>
</feature>
<feature type="domain" description="EF-hand" evidence="6">
    <location>
        <begin position="63"/>
        <end position="89"/>
    </location>
</feature>
<accession>A0A9P6FCJ2</accession>
<dbReference type="InterPro" id="IPR018247">
    <property type="entry name" value="EF_Hand_1_Ca_BS"/>
</dbReference>
<proteinExistence type="predicted"/>
<keyword evidence="5" id="KW-0106">Calcium</keyword>
<dbReference type="PROSITE" id="PS50222">
    <property type="entry name" value="EF_HAND_2"/>
    <property type="match status" value="3"/>
</dbReference>
<dbReference type="PANTHER" id="PTHR46212">
    <property type="entry name" value="PEFLIN"/>
    <property type="match status" value="1"/>
</dbReference>
<comment type="caution">
    <text evidence="7">The sequence shown here is derived from an EMBL/GenBank/DDBJ whole genome shotgun (WGS) entry which is preliminary data.</text>
</comment>
<dbReference type="GO" id="GO:0005737">
    <property type="term" value="C:cytoplasm"/>
    <property type="evidence" value="ECO:0007669"/>
    <property type="project" value="UniProtKB-SubCell"/>
</dbReference>
<dbReference type="EMBL" id="JAAAXW010000039">
    <property type="protein sequence ID" value="KAF9547674.1"/>
    <property type="molecule type" value="Genomic_DNA"/>
</dbReference>
<dbReference type="Gene3D" id="1.10.238.10">
    <property type="entry name" value="EF-hand"/>
    <property type="match status" value="1"/>
</dbReference>
<dbReference type="CDD" id="cd16180">
    <property type="entry name" value="EFh_PEF_Group_I"/>
    <property type="match status" value="1"/>
</dbReference>
<dbReference type="PROSITE" id="PS00018">
    <property type="entry name" value="EF_HAND_1"/>
    <property type="match status" value="1"/>
</dbReference>
<keyword evidence="2" id="KW-0963">Cytoplasm</keyword>
<dbReference type="InterPro" id="IPR051426">
    <property type="entry name" value="Peflin/Sorcin_CaBP"/>
</dbReference>
<keyword evidence="3" id="KW-0479">Metal-binding</keyword>
<dbReference type="PANTHER" id="PTHR46212:SF3">
    <property type="entry name" value="GH27120P"/>
    <property type="match status" value="1"/>
</dbReference>
<dbReference type="Pfam" id="PF13499">
    <property type="entry name" value="EF-hand_7"/>
    <property type="match status" value="2"/>
</dbReference>
<evidence type="ECO:0000256" key="3">
    <source>
        <dbReference type="ARBA" id="ARBA00022723"/>
    </source>
</evidence>
<evidence type="ECO:0000256" key="1">
    <source>
        <dbReference type="ARBA" id="ARBA00004496"/>
    </source>
</evidence>
<evidence type="ECO:0000256" key="4">
    <source>
        <dbReference type="ARBA" id="ARBA00022737"/>
    </source>
</evidence>
<dbReference type="Proteomes" id="UP000723463">
    <property type="component" value="Unassembled WGS sequence"/>
</dbReference>
<evidence type="ECO:0000313" key="7">
    <source>
        <dbReference type="EMBL" id="KAF9547674.1"/>
    </source>
</evidence>